<gene>
    <name evidence="6" type="primary">mltA_1</name>
    <name evidence="6" type="ORF">Lspi_0776</name>
</gene>
<dbReference type="EMBL" id="LNYX01000010">
    <property type="protein sequence ID" value="KTD65224.1"/>
    <property type="molecule type" value="Genomic_DNA"/>
</dbReference>
<dbReference type="AlphaFoldDB" id="A0A0W0Z806"/>
<dbReference type="Proteomes" id="UP000054877">
    <property type="component" value="Unassembled WGS sequence"/>
</dbReference>
<dbReference type="EC" id="4.2.2.n1" evidence="4"/>
<comment type="caution">
    <text evidence="6">The sequence shown here is derived from an EMBL/GenBank/DDBJ whole genome shotgun (WGS) entry which is preliminary data.</text>
</comment>
<dbReference type="PANTHER" id="PTHR30124:SF0">
    <property type="entry name" value="MEMBRANE-BOUND LYTIC MUREIN TRANSGLYCOSYLASE A"/>
    <property type="match status" value="1"/>
</dbReference>
<evidence type="ECO:0000256" key="1">
    <source>
        <dbReference type="ARBA" id="ARBA00001420"/>
    </source>
</evidence>
<dbReference type="Gene3D" id="2.40.240.50">
    <property type="entry name" value="Barwin-like endoglucanases"/>
    <property type="match status" value="1"/>
</dbReference>
<dbReference type="GO" id="GO:0019867">
    <property type="term" value="C:outer membrane"/>
    <property type="evidence" value="ECO:0007669"/>
    <property type="project" value="InterPro"/>
</dbReference>
<dbReference type="GO" id="GO:0009253">
    <property type="term" value="P:peptidoglycan catabolic process"/>
    <property type="evidence" value="ECO:0007669"/>
    <property type="project" value="TreeGrafter"/>
</dbReference>
<dbReference type="OrthoDB" id="9783686at2"/>
<dbReference type="Gene3D" id="2.40.40.10">
    <property type="entry name" value="RlpA-like domain"/>
    <property type="match status" value="1"/>
</dbReference>
<dbReference type="PATRIC" id="fig|452.5.peg.852"/>
<protein>
    <recommendedName>
        <fullName evidence="4">Membrane-bound lytic murein transglycosylase A</fullName>
        <ecNumber evidence="4">4.2.2.n1</ecNumber>
    </recommendedName>
    <alternativeName>
        <fullName evidence="4">Murein hydrolase A</fullName>
    </alternativeName>
</protein>
<dbReference type="CDD" id="cd14485">
    <property type="entry name" value="mltA_like_LT_A"/>
    <property type="match status" value="1"/>
</dbReference>
<dbReference type="GO" id="GO:0071555">
    <property type="term" value="P:cell wall organization"/>
    <property type="evidence" value="ECO:0007669"/>
    <property type="project" value="UniProtKB-KW"/>
</dbReference>
<evidence type="ECO:0000256" key="3">
    <source>
        <dbReference type="ARBA" id="ARBA00023316"/>
    </source>
</evidence>
<dbReference type="Pfam" id="PF06725">
    <property type="entry name" value="3D"/>
    <property type="match status" value="1"/>
</dbReference>
<dbReference type="InterPro" id="IPR036908">
    <property type="entry name" value="RlpA-like_sf"/>
</dbReference>
<organism evidence="6 7">
    <name type="scientific">Legionella spiritensis</name>
    <dbReference type="NCBI Taxonomy" id="452"/>
    <lineage>
        <taxon>Bacteria</taxon>
        <taxon>Pseudomonadati</taxon>
        <taxon>Pseudomonadota</taxon>
        <taxon>Gammaproteobacteria</taxon>
        <taxon>Legionellales</taxon>
        <taxon>Legionellaceae</taxon>
        <taxon>Legionella</taxon>
    </lineage>
</organism>
<dbReference type="GO" id="GO:0004553">
    <property type="term" value="F:hydrolase activity, hydrolyzing O-glycosyl compounds"/>
    <property type="evidence" value="ECO:0007669"/>
    <property type="project" value="InterPro"/>
</dbReference>
<evidence type="ECO:0000313" key="7">
    <source>
        <dbReference type="Proteomes" id="UP000054877"/>
    </source>
</evidence>
<dbReference type="Pfam" id="PF03562">
    <property type="entry name" value="MltA"/>
    <property type="match status" value="1"/>
</dbReference>
<dbReference type="GO" id="GO:0009254">
    <property type="term" value="P:peptidoglycan turnover"/>
    <property type="evidence" value="ECO:0007669"/>
    <property type="project" value="UniProtKB-UniRule"/>
</dbReference>
<keyword evidence="3 4" id="KW-0961">Cell wall biogenesis/degradation</keyword>
<proteinExistence type="predicted"/>
<reference evidence="6 7" key="1">
    <citation type="submission" date="2015-11" db="EMBL/GenBank/DDBJ databases">
        <title>Genomic analysis of 38 Legionella species identifies large and diverse effector repertoires.</title>
        <authorList>
            <person name="Burstein D."/>
            <person name="Amaro F."/>
            <person name="Zusman T."/>
            <person name="Lifshitz Z."/>
            <person name="Cohen O."/>
            <person name="Gilbert J.A."/>
            <person name="Pupko T."/>
            <person name="Shuman H.A."/>
            <person name="Segal G."/>
        </authorList>
    </citation>
    <scope>NUCLEOTIDE SEQUENCE [LARGE SCALE GENOMIC DNA]</scope>
    <source>
        <strain evidence="6 7">Mt.St.Helens-9</strain>
    </source>
</reference>
<evidence type="ECO:0000313" key="6">
    <source>
        <dbReference type="EMBL" id="KTD65224.1"/>
    </source>
</evidence>
<name>A0A0W0Z806_LEGSP</name>
<evidence type="ECO:0000259" key="5">
    <source>
        <dbReference type="SMART" id="SM00925"/>
    </source>
</evidence>
<comment type="catalytic activity">
    <reaction evidence="1 4">
        <text>Exolytic cleavage of the (1-&gt;4)-beta-glycosidic linkage between N-acetylmuramic acid (MurNAc) and N-acetylglucosamine (GlcNAc) residues in peptidoglycan, from either the reducing or the non-reducing ends of the peptidoglycan chains, with concomitant formation of a 1,6-anhydrobond in the MurNAc residue.</text>
        <dbReference type="EC" id="4.2.2.n1"/>
    </reaction>
</comment>
<keyword evidence="7" id="KW-1185">Reference proteome</keyword>
<dbReference type="InterPro" id="IPR026044">
    <property type="entry name" value="MltA"/>
</dbReference>
<sequence>MKSKRIYIIFGLAILLVGLSLWFARPEPVKLHPILFKQLPGWKEADLKKSLQAFKISCRTFMRQNPDNQAGSHKIPLKVRDWQPACKAALAMDSITDESARSYFQTWFTPVEFRDNRTVKGLFTGYYMPLLQGSIVKTNEYNVPIYALPDNLVSVNLDEFGQDYQHRRLTGRLKGNQLVPYHTRKQINQGAILNHAEVLVWVKSPIDRLFLEIQGSGVVQLPDGRRLYLGYAGENGAAYTPIGSVLIKRGAMTRKTTSMQTIRAYLEEHPEEIETVINQNKSFVFFRILKQSAALGAQGVALTPGYSLAIDRKWIPLGAPLWLNTTRPDEQHQDKQSLRRLMIAQDTGGAIKGIVRGDVFWGAGQNATNIAGKMKNDGHYWLLLPRHTIPHLPELTG</sequence>
<dbReference type="InterPro" id="IPR005300">
    <property type="entry name" value="MltA_B"/>
</dbReference>
<dbReference type="PIRSF" id="PIRSF019422">
    <property type="entry name" value="MltA"/>
    <property type="match status" value="1"/>
</dbReference>
<dbReference type="GO" id="GO:0008933">
    <property type="term" value="F:peptidoglycan lytic transglycosylase activity"/>
    <property type="evidence" value="ECO:0007669"/>
    <property type="project" value="TreeGrafter"/>
</dbReference>
<accession>A0A0W0Z806</accession>
<evidence type="ECO:0000256" key="4">
    <source>
        <dbReference type="PIRNR" id="PIRNR019422"/>
    </source>
</evidence>
<comment type="function">
    <text evidence="4">Murein-degrading enzyme. May play a role in recycling of muropeptides during cell elongation and/or cell division.</text>
</comment>
<dbReference type="InterPro" id="IPR010611">
    <property type="entry name" value="3D_dom"/>
</dbReference>
<evidence type="ECO:0000256" key="2">
    <source>
        <dbReference type="ARBA" id="ARBA00023239"/>
    </source>
</evidence>
<dbReference type="STRING" id="452.Lspi_0776"/>
<dbReference type="PANTHER" id="PTHR30124">
    <property type="entry name" value="MEMBRANE-BOUND LYTIC MUREIN TRANSGLYCOSYLASE A"/>
    <property type="match status" value="1"/>
</dbReference>
<dbReference type="SUPFAM" id="SSF50685">
    <property type="entry name" value="Barwin-like endoglucanases"/>
    <property type="match status" value="1"/>
</dbReference>
<feature type="domain" description="Lytic transglycosylase MltA" evidence="5">
    <location>
        <begin position="130"/>
        <end position="287"/>
    </location>
</feature>
<keyword evidence="2 4" id="KW-0456">Lyase</keyword>
<dbReference type="CDD" id="cd14668">
    <property type="entry name" value="mlta_B"/>
    <property type="match status" value="1"/>
</dbReference>
<dbReference type="SMART" id="SM00925">
    <property type="entry name" value="MltA"/>
    <property type="match status" value="1"/>
</dbReference>
<dbReference type="RefSeq" id="WP_058482725.1">
    <property type="nucleotide sequence ID" value="NZ_CAAAII010000003.1"/>
</dbReference>